<feature type="transmembrane region" description="Helical" evidence="1">
    <location>
        <begin position="73"/>
        <end position="95"/>
    </location>
</feature>
<protein>
    <submittedName>
        <fullName evidence="2">Uncharacterized protein</fullName>
    </submittedName>
</protein>
<accession>A0ABY4TU01</accession>
<keyword evidence="3" id="KW-1185">Reference proteome</keyword>
<dbReference type="EMBL" id="CP098401">
    <property type="protein sequence ID" value="URW75885.1"/>
    <property type="molecule type" value="Genomic_DNA"/>
</dbReference>
<gene>
    <name evidence="2" type="ORF">M9980_01225</name>
</gene>
<organism evidence="2 3">
    <name type="scientific">Sphingomonas donggukensis</name>
    <dbReference type="NCBI Taxonomy" id="2949093"/>
    <lineage>
        <taxon>Bacteria</taxon>
        <taxon>Pseudomonadati</taxon>
        <taxon>Pseudomonadota</taxon>
        <taxon>Alphaproteobacteria</taxon>
        <taxon>Sphingomonadales</taxon>
        <taxon>Sphingomonadaceae</taxon>
        <taxon>Sphingomonas</taxon>
    </lineage>
</organism>
<keyword evidence="1" id="KW-1133">Transmembrane helix</keyword>
<evidence type="ECO:0000313" key="2">
    <source>
        <dbReference type="EMBL" id="URW75885.1"/>
    </source>
</evidence>
<dbReference type="RefSeq" id="WP_250752522.1">
    <property type="nucleotide sequence ID" value="NZ_CP098401.1"/>
</dbReference>
<keyword evidence="1" id="KW-0472">Membrane</keyword>
<dbReference type="Proteomes" id="UP001055580">
    <property type="component" value="Chromosome"/>
</dbReference>
<feature type="transmembrane region" description="Helical" evidence="1">
    <location>
        <begin position="107"/>
        <end position="129"/>
    </location>
</feature>
<evidence type="ECO:0000313" key="3">
    <source>
        <dbReference type="Proteomes" id="UP001055580"/>
    </source>
</evidence>
<reference evidence="2" key="1">
    <citation type="submission" date="2022-05" db="EMBL/GenBank/DDBJ databases">
        <title>Sphingomonas sp. strain RMG20 Genome sequencing and assembly.</title>
        <authorList>
            <person name="Kim I."/>
        </authorList>
    </citation>
    <scope>NUCLEOTIDE SEQUENCE</scope>
    <source>
        <strain evidence="2">RMG20</strain>
    </source>
</reference>
<keyword evidence="1" id="KW-0812">Transmembrane</keyword>
<name>A0ABY4TU01_9SPHN</name>
<sequence>MILALCLALVALVGLLWLLITCSTYALPLGLGLFGAVLAYRTGAGWLGAAIVATITAVFAVNAGRMLLCSRSLSVRIVTVALFSIPAGVAGYHAIFGVTAVGAMTDGWRTALSSIASVVIACTTAARLATTARSARG</sequence>
<feature type="transmembrane region" description="Helical" evidence="1">
    <location>
        <begin position="42"/>
        <end position="61"/>
    </location>
</feature>
<evidence type="ECO:0000256" key="1">
    <source>
        <dbReference type="SAM" id="Phobius"/>
    </source>
</evidence>
<proteinExistence type="predicted"/>